<evidence type="ECO:0000313" key="2">
    <source>
        <dbReference type="Proteomes" id="UP000076532"/>
    </source>
</evidence>
<dbReference type="AlphaFoldDB" id="A0A166A5S4"/>
<keyword evidence="2" id="KW-1185">Reference proteome</keyword>
<dbReference type="Proteomes" id="UP000076532">
    <property type="component" value="Unassembled WGS sequence"/>
</dbReference>
<protein>
    <recommendedName>
        <fullName evidence="3">Reverse transcriptase domain-containing protein</fullName>
    </recommendedName>
</protein>
<evidence type="ECO:0000313" key="1">
    <source>
        <dbReference type="EMBL" id="KZP11272.1"/>
    </source>
</evidence>
<proteinExistence type="predicted"/>
<gene>
    <name evidence="1" type="ORF">FIBSPDRAFT_697808</name>
</gene>
<organism evidence="1 2">
    <name type="scientific">Athelia psychrophila</name>
    <dbReference type="NCBI Taxonomy" id="1759441"/>
    <lineage>
        <taxon>Eukaryota</taxon>
        <taxon>Fungi</taxon>
        <taxon>Dikarya</taxon>
        <taxon>Basidiomycota</taxon>
        <taxon>Agaricomycotina</taxon>
        <taxon>Agaricomycetes</taxon>
        <taxon>Agaricomycetidae</taxon>
        <taxon>Atheliales</taxon>
        <taxon>Atheliaceae</taxon>
        <taxon>Athelia</taxon>
    </lineage>
</organism>
<evidence type="ECO:0008006" key="3">
    <source>
        <dbReference type="Google" id="ProtNLM"/>
    </source>
</evidence>
<reference evidence="1 2" key="1">
    <citation type="journal article" date="2016" name="Mol. Biol. Evol.">
        <title>Comparative Genomics of Early-Diverging Mushroom-Forming Fungi Provides Insights into the Origins of Lignocellulose Decay Capabilities.</title>
        <authorList>
            <person name="Nagy L.G."/>
            <person name="Riley R."/>
            <person name="Tritt A."/>
            <person name="Adam C."/>
            <person name="Daum C."/>
            <person name="Floudas D."/>
            <person name="Sun H."/>
            <person name="Yadav J.S."/>
            <person name="Pangilinan J."/>
            <person name="Larsson K.H."/>
            <person name="Matsuura K."/>
            <person name="Barry K."/>
            <person name="Labutti K."/>
            <person name="Kuo R."/>
            <person name="Ohm R.A."/>
            <person name="Bhattacharya S.S."/>
            <person name="Shirouzu T."/>
            <person name="Yoshinaga Y."/>
            <person name="Martin F.M."/>
            <person name="Grigoriev I.V."/>
            <person name="Hibbett D.S."/>
        </authorList>
    </citation>
    <scope>NUCLEOTIDE SEQUENCE [LARGE SCALE GENOMIC DNA]</scope>
    <source>
        <strain evidence="1 2">CBS 109695</strain>
    </source>
</reference>
<accession>A0A166A5S4</accession>
<feature type="non-terminal residue" evidence="1">
    <location>
        <position position="1"/>
    </location>
</feature>
<feature type="non-terminal residue" evidence="1">
    <location>
        <position position="76"/>
    </location>
</feature>
<name>A0A166A5S4_9AGAM</name>
<dbReference type="EMBL" id="KV417665">
    <property type="protein sequence ID" value="KZP11272.1"/>
    <property type="molecule type" value="Genomic_DNA"/>
</dbReference>
<sequence>EYPEPCTEFQPTTEGQLRRAIQKLSPYKAPGNDGIPNAVYTHCRETLIPVLLRIYRATDKLKHYPAKWKETTTIPL</sequence>
<dbReference type="OrthoDB" id="412006at2759"/>